<dbReference type="RefSeq" id="WP_252167602.1">
    <property type="nucleotide sequence ID" value="NZ_CP084930.1"/>
</dbReference>
<accession>A0ABY4XAU1</accession>
<proteinExistence type="predicted"/>
<keyword evidence="2" id="KW-1185">Reference proteome</keyword>
<protein>
    <submittedName>
        <fullName evidence="1">Uncharacterized protein</fullName>
    </submittedName>
</protein>
<gene>
    <name evidence="1" type="ORF">LHA26_04830</name>
</gene>
<sequence>MADLIVKRATAKRDLLRRYAIHIDGECVAHVRAGGATHIKIAEGMRELRLSIDGHSSQAKTILASNHCVAIVNCAPAEYPVPARQSRISILRLAERLPPDRTSYIKVDLDCATELARAFLHAAWSVARYKIGERSKPGEQSRYGLSAGDLSVLYHGCRSPNAAIVTTLGSANDRLWRELVRVHWLAASTIPAIGSGAAVGYRFTELGQIELLEIFDG</sequence>
<dbReference type="Proteomes" id="UP001056937">
    <property type="component" value="Chromosome 1"/>
</dbReference>
<dbReference type="EMBL" id="CP084930">
    <property type="protein sequence ID" value="USI73796.1"/>
    <property type="molecule type" value="Genomic_DNA"/>
</dbReference>
<evidence type="ECO:0000313" key="2">
    <source>
        <dbReference type="Proteomes" id="UP001056937"/>
    </source>
</evidence>
<name>A0ABY4XAU1_9SPHN</name>
<organism evidence="1 2">
    <name type="scientific">Sphingomonas morindae</name>
    <dbReference type="NCBI Taxonomy" id="1541170"/>
    <lineage>
        <taxon>Bacteria</taxon>
        <taxon>Pseudomonadati</taxon>
        <taxon>Pseudomonadota</taxon>
        <taxon>Alphaproteobacteria</taxon>
        <taxon>Sphingomonadales</taxon>
        <taxon>Sphingomonadaceae</taxon>
        <taxon>Sphingomonas</taxon>
    </lineage>
</organism>
<evidence type="ECO:0000313" key="1">
    <source>
        <dbReference type="EMBL" id="USI73796.1"/>
    </source>
</evidence>
<reference evidence="1" key="1">
    <citation type="journal article" date="2022" name="Toxins">
        <title>Genomic Analysis of Sphingopyxis sp. USTB-05 for Biodegrading Cyanobacterial Hepatotoxins.</title>
        <authorList>
            <person name="Liu C."/>
            <person name="Xu Q."/>
            <person name="Zhao Z."/>
            <person name="Zhang H."/>
            <person name="Liu X."/>
            <person name="Yin C."/>
            <person name="Liu Y."/>
            <person name="Yan H."/>
        </authorList>
    </citation>
    <scope>NUCLEOTIDE SEQUENCE</scope>
    <source>
        <strain evidence="1">NBD5</strain>
    </source>
</reference>